<name>A0ABY0H1P4_9PEZI</name>
<evidence type="ECO:0000313" key="3">
    <source>
        <dbReference type="Proteomes" id="UP000294003"/>
    </source>
</evidence>
<sequence>MPSAIHVVSKRNNAQSAVCSFDDAPTALLAESSVRVRTTLISMTTNNLSYARGGSALHWWDAYPVPDSAPAPFNDGREWGIVPAWGYAEVIESTIESLKPGSFLYGLWPTSSYPVNLRLEATEPADHWLERSPHRARLMTLYNRYEQMDGGSSPDGVTVLFKSAFIAAFLLNNFVFTEPSLHPFGTGAPWSEADADLSSAVVVSLSASSKTGRAFSWNLARNRDGASRGPLALLQLSSSPDSLPRYDDAKTLPTKSARYDEPDAMAWVSGARPKRIVIVDFGAPKAVGDAVSSAASGTSPGVAVTYIAVGAEAKIYSDAELAMLRESAASPGRVMLNTSALRDRAMELMGPVEYFRRQHEAWTRCHRDWGHHNLQLQSGDGVGGAQGIEETGKGQIEVKMEEDAIISRPDPGENATAQMQHAVAGPEAASPAPSNASSSSRPPYIPQFSAATQMILQRINGKSGSLSSALSSASAVAKTIEQSTFEDAKRRLVMNMNTSLTMPLPTPPLAPKPPPSSSLPVNDAFQLRTPTVAKPASSTSKGATKVPAKRGRPPKGIKRKRAKDDHDDSSSLSDLPISEGEDALKDQATPTMTKSGRQVQKPSQYNPSSSVSTQKRKHHSKRTPEQALCKLCHDPYIDDGFVSNETRSWFCNRCLAKRERHLAKKKTLDGFKGKRAHLSTVPHGQLVNILMYSLELHPDLPIFPTHETGPAAKRSSHGLAAGPTDDSPFPRADASLSGPIHYACQASAPGTISVNSQQPGSKTRSGPKGTTKSQERAMRETSVDSIPASWPKAGQGCLAGLDIKEDDLQDKDDFEAFSVTTYDSKGRKVMENGMPVKAIEDIGNNESTGKGHDQTKTLGGYI</sequence>
<dbReference type="EMBL" id="QJNS01000323">
    <property type="protein sequence ID" value="RYO79577.1"/>
    <property type="molecule type" value="Genomic_DNA"/>
</dbReference>
<feature type="region of interest" description="Disordered" evidence="1">
    <location>
        <begin position="707"/>
        <end position="732"/>
    </location>
</feature>
<feature type="compositionally biased region" description="Basic residues" evidence="1">
    <location>
        <begin position="547"/>
        <end position="561"/>
    </location>
</feature>
<feature type="compositionally biased region" description="Polar residues" evidence="1">
    <location>
        <begin position="750"/>
        <end position="772"/>
    </location>
</feature>
<organism evidence="2 3">
    <name type="scientific">Monosporascus cannonballus</name>
    <dbReference type="NCBI Taxonomy" id="155416"/>
    <lineage>
        <taxon>Eukaryota</taxon>
        <taxon>Fungi</taxon>
        <taxon>Dikarya</taxon>
        <taxon>Ascomycota</taxon>
        <taxon>Pezizomycotina</taxon>
        <taxon>Sordariomycetes</taxon>
        <taxon>Xylariomycetidae</taxon>
        <taxon>Xylariales</taxon>
        <taxon>Xylariales incertae sedis</taxon>
        <taxon>Monosporascus</taxon>
    </lineage>
</organism>
<feature type="region of interest" description="Disordered" evidence="1">
    <location>
        <begin position="499"/>
        <end position="624"/>
    </location>
</feature>
<gene>
    <name evidence="2" type="ORF">DL762_008098</name>
</gene>
<comment type="caution">
    <text evidence="2">The sequence shown here is derived from an EMBL/GenBank/DDBJ whole genome shotgun (WGS) entry which is preliminary data.</text>
</comment>
<feature type="compositionally biased region" description="Basic and acidic residues" evidence="1">
    <location>
        <begin position="773"/>
        <end position="782"/>
    </location>
</feature>
<keyword evidence="3" id="KW-1185">Reference proteome</keyword>
<evidence type="ECO:0000256" key="1">
    <source>
        <dbReference type="SAM" id="MobiDB-lite"/>
    </source>
</evidence>
<protein>
    <submittedName>
        <fullName evidence="2">Uncharacterized protein</fullName>
    </submittedName>
</protein>
<feature type="region of interest" description="Disordered" evidence="1">
    <location>
        <begin position="750"/>
        <end position="791"/>
    </location>
</feature>
<reference evidence="2 3" key="1">
    <citation type="submission" date="2018-06" db="EMBL/GenBank/DDBJ databases">
        <title>Complete Genomes of Monosporascus.</title>
        <authorList>
            <person name="Robinson A.J."/>
            <person name="Natvig D.O."/>
        </authorList>
    </citation>
    <scope>NUCLEOTIDE SEQUENCE [LARGE SCALE GENOMIC DNA]</scope>
    <source>
        <strain evidence="2 3">CBS 609.92</strain>
    </source>
</reference>
<evidence type="ECO:0000313" key="2">
    <source>
        <dbReference type="EMBL" id="RYO79577.1"/>
    </source>
</evidence>
<dbReference type="Pfam" id="PF11017">
    <property type="entry name" value="DUF2855"/>
    <property type="match status" value="1"/>
</dbReference>
<feature type="region of interest" description="Disordered" evidence="1">
    <location>
        <begin position="841"/>
        <end position="862"/>
    </location>
</feature>
<dbReference type="InterPro" id="IPR021276">
    <property type="entry name" value="DUF2855"/>
</dbReference>
<feature type="compositionally biased region" description="Low complexity" evidence="1">
    <location>
        <begin position="422"/>
        <end position="442"/>
    </location>
</feature>
<proteinExistence type="predicted"/>
<feature type="compositionally biased region" description="Pro residues" evidence="1">
    <location>
        <begin position="504"/>
        <end position="517"/>
    </location>
</feature>
<dbReference type="Proteomes" id="UP000294003">
    <property type="component" value="Unassembled WGS sequence"/>
</dbReference>
<feature type="region of interest" description="Disordered" evidence="1">
    <location>
        <begin position="407"/>
        <end position="445"/>
    </location>
</feature>
<accession>A0ABY0H1P4</accession>
<feature type="compositionally biased region" description="Polar residues" evidence="1">
    <location>
        <begin position="588"/>
        <end position="613"/>
    </location>
</feature>